<dbReference type="Pfam" id="PF14129">
    <property type="entry name" value="DUF4296"/>
    <property type="match status" value="1"/>
</dbReference>
<proteinExistence type="predicted"/>
<feature type="domain" description="DUF4296" evidence="2">
    <location>
        <begin position="1"/>
        <end position="74"/>
    </location>
</feature>
<dbReference type="AlphaFoldDB" id="A0A967ASI5"/>
<evidence type="ECO:0000256" key="1">
    <source>
        <dbReference type="SAM" id="MobiDB-lite"/>
    </source>
</evidence>
<sequence length="114" mass="13239">MVEMLTDLSLINAAKTTNVSVLRENGIEPMPYIFKKYGVDSAQFVQSDRYYASLPVEYEDIHTKVKERIEKQQEEVVRQKKINDSLKLLERERKKSSSPSKMKKEITKTTDSLP</sequence>
<comment type="caution">
    <text evidence="3">The sequence shown here is derived from an EMBL/GenBank/DDBJ whole genome shotgun (WGS) entry which is preliminary data.</text>
</comment>
<organism evidence="3 4">
    <name type="scientific">Pelagihabitans pacificus</name>
    <dbReference type="NCBI Taxonomy" id="2696054"/>
    <lineage>
        <taxon>Bacteria</taxon>
        <taxon>Pseudomonadati</taxon>
        <taxon>Bacteroidota</taxon>
        <taxon>Flavobacteriia</taxon>
        <taxon>Flavobacteriales</taxon>
        <taxon>Flavobacteriaceae</taxon>
        <taxon>Pelagihabitans</taxon>
    </lineage>
</organism>
<evidence type="ECO:0000313" key="3">
    <source>
        <dbReference type="EMBL" id="NHF58670.1"/>
    </source>
</evidence>
<accession>A0A967ASI5</accession>
<keyword evidence="4" id="KW-1185">Reference proteome</keyword>
<dbReference type="Proteomes" id="UP000707206">
    <property type="component" value="Unassembled WGS sequence"/>
</dbReference>
<name>A0A967ASI5_9FLAO</name>
<dbReference type="EMBL" id="VIKU02000001">
    <property type="protein sequence ID" value="NHF58670.1"/>
    <property type="molecule type" value="Genomic_DNA"/>
</dbReference>
<protein>
    <submittedName>
        <fullName evidence="3">DUF4296 domain-containing protein</fullName>
    </submittedName>
</protein>
<reference evidence="3" key="1">
    <citation type="submission" date="2019-07" db="EMBL/GenBank/DDBJ databases">
        <authorList>
            <person name="De-Chao Zhang Q."/>
        </authorList>
    </citation>
    <scope>NUCLEOTIDE SEQUENCE</scope>
    <source>
        <strain evidence="3">TP-CH-4</strain>
    </source>
</reference>
<feature type="region of interest" description="Disordered" evidence="1">
    <location>
        <begin position="88"/>
        <end position="114"/>
    </location>
</feature>
<evidence type="ECO:0000313" key="4">
    <source>
        <dbReference type="Proteomes" id="UP000707206"/>
    </source>
</evidence>
<dbReference type="InterPro" id="IPR025381">
    <property type="entry name" value="DUF4296"/>
</dbReference>
<gene>
    <name evidence="3" type="ORF">FK220_004925</name>
</gene>
<reference evidence="3" key="2">
    <citation type="submission" date="2020-03" db="EMBL/GenBank/DDBJ databases">
        <title>Flavobacteriaceae bacterium strain TP-CH-4, a member of the family Flavobacteriaceae isolated from a deep-sea seamount.</title>
        <authorList>
            <person name="Zhang D.-C."/>
        </authorList>
    </citation>
    <scope>NUCLEOTIDE SEQUENCE</scope>
    <source>
        <strain evidence="3">TP-CH-4</strain>
    </source>
</reference>
<evidence type="ECO:0000259" key="2">
    <source>
        <dbReference type="Pfam" id="PF14129"/>
    </source>
</evidence>